<comment type="caution">
    <text evidence="2">The sequence shown here is derived from an EMBL/GenBank/DDBJ whole genome shotgun (WGS) entry which is preliminary data.</text>
</comment>
<feature type="compositionally biased region" description="Polar residues" evidence="1">
    <location>
        <begin position="407"/>
        <end position="416"/>
    </location>
</feature>
<proteinExistence type="predicted"/>
<dbReference type="AlphaFoldDB" id="A0A0N8H649"/>
<feature type="region of interest" description="Disordered" evidence="1">
    <location>
        <begin position="397"/>
        <end position="416"/>
    </location>
</feature>
<organism evidence="2 3">
    <name type="scientific">Neonectria ditissima</name>
    <dbReference type="NCBI Taxonomy" id="78410"/>
    <lineage>
        <taxon>Eukaryota</taxon>
        <taxon>Fungi</taxon>
        <taxon>Dikarya</taxon>
        <taxon>Ascomycota</taxon>
        <taxon>Pezizomycotina</taxon>
        <taxon>Sordariomycetes</taxon>
        <taxon>Hypocreomycetidae</taxon>
        <taxon>Hypocreales</taxon>
        <taxon>Nectriaceae</taxon>
        <taxon>Neonectria</taxon>
    </lineage>
</organism>
<dbReference type="EMBL" id="LKCW01000148">
    <property type="protein sequence ID" value="KPM37980.1"/>
    <property type="molecule type" value="Genomic_DNA"/>
</dbReference>
<accession>A0A0N8H649</accession>
<feature type="compositionally biased region" description="Basic and acidic residues" evidence="1">
    <location>
        <begin position="25"/>
        <end position="40"/>
    </location>
</feature>
<evidence type="ECO:0000256" key="1">
    <source>
        <dbReference type="SAM" id="MobiDB-lite"/>
    </source>
</evidence>
<keyword evidence="3" id="KW-1185">Reference proteome</keyword>
<feature type="region of interest" description="Disordered" evidence="1">
    <location>
        <begin position="1"/>
        <end position="57"/>
    </location>
</feature>
<name>A0A0N8H649_9HYPO</name>
<reference evidence="2 3" key="1">
    <citation type="submission" date="2015-09" db="EMBL/GenBank/DDBJ databases">
        <title>Draft genome of a European isolate of the apple canker pathogen Neonectria ditissima.</title>
        <authorList>
            <person name="Gomez-Cortecero A."/>
            <person name="Harrison R.J."/>
            <person name="Armitage A.D."/>
        </authorList>
    </citation>
    <scope>NUCLEOTIDE SEQUENCE [LARGE SCALE GENOMIC DNA]</scope>
    <source>
        <strain evidence="2 3">R09/05</strain>
    </source>
</reference>
<feature type="compositionally biased region" description="Polar residues" evidence="1">
    <location>
        <begin position="1"/>
        <end position="11"/>
    </location>
</feature>
<evidence type="ECO:0000313" key="2">
    <source>
        <dbReference type="EMBL" id="KPM37980.1"/>
    </source>
</evidence>
<evidence type="ECO:0000313" key="3">
    <source>
        <dbReference type="Proteomes" id="UP000050424"/>
    </source>
</evidence>
<feature type="compositionally biased region" description="Polar residues" evidence="1">
    <location>
        <begin position="41"/>
        <end position="52"/>
    </location>
</feature>
<gene>
    <name evidence="2" type="ORF">AK830_g8603</name>
</gene>
<protein>
    <submittedName>
        <fullName evidence="2">Uncharacterized protein</fullName>
    </submittedName>
</protein>
<dbReference type="Proteomes" id="UP000050424">
    <property type="component" value="Unassembled WGS sequence"/>
</dbReference>
<sequence length="416" mass="47163">MSSSGFPSSPTEEMPGSFPTSPWRVEAEKIEHGSDTEPHNLETSQPPESQDVSPRKCLCKGEHAASLPDILSPEFIASGNRPSRSLSDVLAPEFVAYRDRPSPSASPVSAQESILSEHSLSSPLPVGDGASPESRSPLPFRLWNVVRLWCRKVRRDYEFDPFGKVNEFDCSVNYAMASFFEMHYLEYPIHSFTSTKGDVLYEWIMKDFANFLAEELLDTQLHPLEPTGDVAGDVSSRPIDNESTYLMDDFMSHVLQMENLAMPSSEDVMRASLPSSYARWIESDSLPFFPHTFILSKQYMLPIMYDFHLWLRFSGLPPVYPPPDKRGEFADLTCGFVSWLTYWILPRSSHDHLRNYHQSPNFSDLNLGRESRLFSQLLEIENGARRLNIVDLEKPSERAEKDAKTVLDSNCSTSTE</sequence>